<feature type="non-terminal residue" evidence="1">
    <location>
        <position position="1"/>
    </location>
</feature>
<dbReference type="EMBL" id="ASHM01089203">
    <property type="protein sequence ID" value="PNX63010.1"/>
    <property type="molecule type" value="Genomic_DNA"/>
</dbReference>
<sequence length="62" mass="6465">RCRISPTLLSFDVAAGYGGARSGVSPPYHLFSSIKLLMIGGCWMLLGRGIAVSDSSRGFSSG</sequence>
<gene>
    <name evidence="1" type="ORF">L195_g053294</name>
</gene>
<dbReference type="Proteomes" id="UP000236291">
    <property type="component" value="Unassembled WGS sequence"/>
</dbReference>
<comment type="caution">
    <text evidence="1">The sequence shown here is derived from an EMBL/GenBank/DDBJ whole genome shotgun (WGS) entry which is preliminary data.</text>
</comment>
<organism evidence="1 2">
    <name type="scientific">Trifolium pratense</name>
    <name type="common">Red clover</name>
    <dbReference type="NCBI Taxonomy" id="57577"/>
    <lineage>
        <taxon>Eukaryota</taxon>
        <taxon>Viridiplantae</taxon>
        <taxon>Streptophyta</taxon>
        <taxon>Embryophyta</taxon>
        <taxon>Tracheophyta</taxon>
        <taxon>Spermatophyta</taxon>
        <taxon>Magnoliopsida</taxon>
        <taxon>eudicotyledons</taxon>
        <taxon>Gunneridae</taxon>
        <taxon>Pentapetalae</taxon>
        <taxon>rosids</taxon>
        <taxon>fabids</taxon>
        <taxon>Fabales</taxon>
        <taxon>Fabaceae</taxon>
        <taxon>Papilionoideae</taxon>
        <taxon>50 kb inversion clade</taxon>
        <taxon>NPAAA clade</taxon>
        <taxon>Hologalegina</taxon>
        <taxon>IRL clade</taxon>
        <taxon>Trifolieae</taxon>
        <taxon>Trifolium</taxon>
    </lineage>
</organism>
<name>A0A2K3K9P2_TRIPR</name>
<evidence type="ECO:0000313" key="2">
    <source>
        <dbReference type="Proteomes" id="UP000236291"/>
    </source>
</evidence>
<reference evidence="1 2" key="1">
    <citation type="journal article" date="2014" name="Am. J. Bot.">
        <title>Genome assembly and annotation for red clover (Trifolium pratense; Fabaceae).</title>
        <authorList>
            <person name="Istvanek J."/>
            <person name="Jaros M."/>
            <person name="Krenek A."/>
            <person name="Repkova J."/>
        </authorList>
    </citation>
    <scope>NUCLEOTIDE SEQUENCE [LARGE SCALE GENOMIC DNA]</scope>
    <source>
        <strain evidence="2">cv. Tatra</strain>
        <tissue evidence="1">Young leaves</tissue>
    </source>
</reference>
<evidence type="ECO:0000313" key="1">
    <source>
        <dbReference type="EMBL" id="PNX63010.1"/>
    </source>
</evidence>
<dbReference type="AlphaFoldDB" id="A0A2K3K9P2"/>
<accession>A0A2K3K9P2</accession>
<reference evidence="1 2" key="2">
    <citation type="journal article" date="2017" name="Front. Plant Sci.">
        <title>Gene Classification and Mining of Molecular Markers Useful in Red Clover (Trifolium pratense) Breeding.</title>
        <authorList>
            <person name="Istvanek J."/>
            <person name="Dluhosova J."/>
            <person name="Dluhos P."/>
            <person name="Patkova L."/>
            <person name="Nedelnik J."/>
            <person name="Repkova J."/>
        </authorList>
    </citation>
    <scope>NUCLEOTIDE SEQUENCE [LARGE SCALE GENOMIC DNA]</scope>
    <source>
        <strain evidence="2">cv. Tatra</strain>
        <tissue evidence="1">Young leaves</tissue>
    </source>
</reference>
<protein>
    <submittedName>
        <fullName evidence="1">Uncharacterized protein</fullName>
    </submittedName>
</protein>
<proteinExistence type="predicted"/>